<dbReference type="Gene3D" id="3.40.50.300">
    <property type="entry name" value="P-loop containing nucleotide triphosphate hydrolases"/>
    <property type="match status" value="1"/>
</dbReference>
<dbReference type="Proteomes" id="UP000614058">
    <property type="component" value="Unassembled WGS sequence"/>
</dbReference>
<accession>A0ABS1BUM8</accession>
<keyword evidence="5" id="KW-1185">Reference proteome</keyword>
<dbReference type="Pfam" id="PF05707">
    <property type="entry name" value="Zot"/>
    <property type="match status" value="1"/>
</dbReference>
<dbReference type="RefSeq" id="WP_200523014.1">
    <property type="nucleotide sequence ID" value="NZ_JAEHNZ010000003.1"/>
</dbReference>
<gene>
    <name evidence="4" type="ORF">JDW22_10505</name>
</gene>
<organism evidence="4 5">
    <name type="scientific">Kingella bonacorsii</name>
    <dbReference type="NCBI Taxonomy" id="2796361"/>
    <lineage>
        <taxon>Bacteria</taxon>
        <taxon>Pseudomonadati</taxon>
        <taxon>Pseudomonadota</taxon>
        <taxon>Betaproteobacteria</taxon>
        <taxon>Neisseriales</taxon>
        <taxon>Neisseriaceae</taxon>
        <taxon>Kingella</taxon>
    </lineage>
</organism>
<feature type="region of interest" description="Disordered" evidence="1">
    <location>
        <begin position="328"/>
        <end position="372"/>
    </location>
</feature>
<keyword evidence="2" id="KW-0812">Transmembrane</keyword>
<proteinExistence type="predicted"/>
<feature type="compositionally biased region" description="Polar residues" evidence="1">
    <location>
        <begin position="328"/>
        <end position="345"/>
    </location>
</feature>
<comment type="caution">
    <text evidence="4">The sequence shown here is derived from an EMBL/GenBank/DDBJ whole genome shotgun (WGS) entry which is preliminary data.</text>
</comment>
<feature type="region of interest" description="Disordered" evidence="1">
    <location>
        <begin position="212"/>
        <end position="251"/>
    </location>
</feature>
<sequence>MISLITGLPGSGKTSLMVHMLMTRDDLKNRPLYVDGIPELKIPTQPIPDGEDMTTWHKWAPTGAILVIDEAQRVFRPRPAGSKVPDYIQELETHRHKGIDFFILTQHPRLIDVNLRSLIGEHRNISNTMLGIKRISYWQKCANPESRADVAEAKNSIFFTKKDAFGMYKSAEEHNKVKGKLSAVIWIFPIVVGILAYLGYFQNQRWKQRMDETAQQVQTAEQSNPNNGASNPTGIYTDEAPQPSATQPLSASDYVPTVENQPWSAPLYDGLNRNIQTMPYPVACIKSTNTCNCYTDQATKLKGISAEQCTDWAENGIYNPYIQSEYANNGNSPTNAPRTESSPNESPAVLELGGKPLPSLDHTGEGSVAVIQ</sequence>
<feature type="domain" description="Zona occludens toxin N-terminal" evidence="3">
    <location>
        <begin position="1"/>
        <end position="174"/>
    </location>
</feature>
<dbReference type="InterPro" id="IPR008900">
    <property type="entry name" value="Zot_N"/>
</dbReference>
<keyword evidence="2" id="KW-0472">Membrane</keyword>
<evidence type="ECO:0000313" key="5">
    <source>
        <dbReference type="Proteomes" id="UP000614058"/>
    </source>
</evidence>
<evidence type="ECO:0000256" key="1">
    <source>
        <dbReference type="SAM" id="MobiDB-lite"/>
    </source>
</evidence>
<evidence type="ECO:0000256" key="2">
    <source>
        <dbReference type="SAM" id="Phobius"/>
    </source>
</evidence>
<dbReference type="EMBL" id="JAEHNZ010000003">
    <property type="protein sequence ID" value="MBK0396992.1"/>
    <property type="molecule type" value="Genomic_DNA"/>
</dbReference>
<name>A0ABS1BUM8_9NEIS</name>
<feature type="transmembrane region" description="Helical" evidence="2">
    <location>
        <begin position="183"/>
        <end position="201"/>
    </location>
</feature>
<evidence type="ECO:0000259" key="3">
    <source>
        <dbReference type="Pfam" id="PF05707"/>
    </source>
</evidence>
<reference evidence="4 5" key="1">
    <citation type="journal article" date="2021" name="Pathogens">
        <title>Isolation and Characterization of Kingella bonacorsii sp. nov., A Novel Kingella Species Detected in a Stable Periodontitis Subject.</title>
        <authorList>
            <person name="Antezack A."/>
            <person name="Boxberger M."/>
            <person name="Rolland C."/>
            <person name="Monnet-Corti V."/>
            <person name="La Scola B."/>
        </authorList>
    </citation>
    <scope>NUCLEOTIDE SEQUENCE [LARGE SCALE GENOMIC DNA]</scope>
    <source>
        <strain evidence="4 5">Marseille-Q4569</strain>
    </source>
</reference>
<protein>
    <submittedName>
        <fullName evidence="4">Zonular occludens toxin family protein</fullName>
    </submittedName>
</protein>
<feature type="compositionally biased region" description="Polar residues" evidence="1">
    <location>
        <begin position="213"/>
        <end position="234"/>
    </location>
</feature>
<keyword evidence="2" id="KW-1133">Transmembrane helix</keyword>
<dbReference type="InterPro" id="IPR027417">
    <property type="entry name" value="P-loop_NTPase"/>
</dbReference>
<evidence type="ECO:0000313" key="4">
    <source>
        <dbReference type="EMBL" id="MBK0396992.1"/>
    </source>
</evidence>
<dbReference type="SUPFAM" id="SSF52540">
    <property type="entry name" value="P-loop containing nucleoside triphosphate hydrolases"/>
    <property type="match status" value="1"/>
</dbReference>